<organism evidence="4 5">
    <name type="scientific">Bowmanella denitrificans</name>
    <dbReference type="NCBI Taxonomy" id="366582"/>
    <lineage>
        <taxon>Bacteria</taxon>
        <taxon>Pseudomonadati</taxon>
        <taxon>Pseudomonadota</taxon>
        <taxon>Gammaproteobacteria</taxon>
        <taxon>Alteromonadales</taxon>
        <taxon>Alteromonadaceae</taxon>
        <taxon>Bowmanella</taxon>
    </lineage>
</organism>
<evidence type="ECO:0000313" key="4">
    <source>
        <dbReference type="EMBL" id="GAA0366946.1"/>
    </source>
</evidence>
<evidence type="ECO:0000256" key="1">
    <source>
        <dbReference type="SAM" id="Coils"/>
    </source>
</evidence>
<dbReference type="InterPro" id="IPR045376">
    <property type="entry name" value="Maf_N"/>
</dbReference>
<dbReference type="RefSeq" id="WP_343846544.1">
    <property type="nucleotide sequence ID" value="NZ_BAAAEI010000021.1"/>
</dbReference>
<gene>
    <name evidence="4" type="ORF">GCM10009092_34140</name>
</gene>
<evidence type="ECO:0000259" key="3">
    <source>
        <dbReference type="Pfam" id="PF20157"/>
    </source>
</evidence>
<evidence type="ECO:0008006" key="6">
    <source>
        <dbReference type="Google" id="ProtNLM"/>
    </source>
</evidence>
<dbReference type="PANTHER" id="PTHR41786:SF1">
    <property type="entry name" value="6-HYDROXYMETHYLPTERIN DIPHOSPHOKINASE MPTE-LIKE DOMAIN-CONTAINING PROTEIN"/>
    <property type="match status" value="1"/>
</dbReference>
<feature type="domain" description="6-hydroxymethylpterin diphosphokinase MptE-like" evidence="2">
    <location>
        <begin position="552"/>
        <end position="711"/>
    </location>
</feature>
<dbReference type="PANTHER" id="PTHR41786">
    <property type="entry name" value="MOTILITY ACCESSORY FACTOR MAF"/>
    <property type="match status" value="1"/>
</dbReference>
<feature type="domain" description="Glycosyltransferase Maf N-terminal" evidence="3">
    <location>
        <begin position="32"/>
        <end position="248"/>
    </location>
</feature>
<dbReference type="Pfam" id="PF01973">
    <property type="entry name" value="MptE-like"/>
    <property type="match status" value="1"/>
</dbReference>
<dbReference type="EMBL" id="BAAAEI010000021">
    <property type="protein sequence ID" value="GAA0366946.1"/>
    <property type="molecule type" value="Genomic_DNA"/>
</dbReference>
<accession>A0ABN0XL14</accession>
<evidence type="ECO:0000313" key="5">
    <source>
        <dbReference type="Proteomes" id="UP001501757"/>
    </source>
</evidence>
<dbReference type="Pfam" id="PF20157">
    <property type="entry name" value="Maf_flag10_N"/>
    <property type="match status" value="2"/>
</dbReference>
<feature type="domain" description="Glycosyltransferase Maf N-terminal" evidence="3">
    <location>
        <begin position="291"/>
        <end position="519"/>
    </location>
</feature>
<dbReference type="Gene3D" id="3.90.1480.10">
    <property type="entry name" value="Alpha-2,3-sialyltransferase"/>
    <property type="match status" value="1"/>
</dbReference>
<dbReference type="InterPro" id="IPR002826">
    <property type="entry name" value="MptE-like"/>
</dbReference>
<keyword evidence="5" id="KW-1185">Reference proteome</keyword>
<evidence type="ECO:0000259" key="2">
    <source>
        <dbReference type="Pfam" id="PF01973"/>
    </source>
</evidence>
<reference evidence="4 5" key="1">
    <citation type="journal article" date="2019" name="Int. J. Syst. Evol. Microbiol.">
        <title>The Global Catalogue of Microorganisms (GCM) 10K type strain sequencing project: providing services to taxonomists for standard genome sequencing and annotation.</title>
        <authorList>
            <consortium name="The Broad Institute Genomics Platform"/>
            <consortium name="The Broad Institute Genome Sequencing Center for Infectious Disease"/>
            <person name="Wu L."/>
            <person name="Ma J."/>
        </authorList>
    </citation>
    <scope>NUCLEOTIDE SEQUENCE [LARGE SCALE GENOMIC DNA]</scope>
    <source>
        <strain evidence="4 5">JCM 13378</strain>
    </source>
</reference>
<comment type="caution">
    <text evidence="4">The sequence shown here is derived from an EMBL/GenBank/DDBJ whole genome shotgun (WGS) entry which is preliminary data.</text>
</comment>
<proteinExistence type="predicted"/>
<sequence>MLKNIRLHVEKDEERQAELEQQLAAHIAKTSQENFNSFQRYIPSLTGYFHQQSQNISIFCNKYGRYNIVDYGVGRTLYGFDPEQECLQHVQAFCQKASYFDFSADREEEHKSTPPLSESVTLESLPAYQAYLNRTPLPSVPELVVVFGLGLGVHIRYLVEHFKIKHIIIYEPDVQYFRCSVMVTHWKTILELAKQKNTAIYFQIGKDGRDLLEDFAELKQHVQVPGAYFYQHYNHPVFNSIVNQLQKKSWLELSERGMNFQLVENVDEYCPPWTPTLTLQDWQDVSPDDSLYKSNLAAFSKYFPDIYKEFSDYCPKIWLPVSSVDGQINLVQKQRLVCWYGDQPLDEGLANFAGFAEFPHKDGLVLGYSGTKLKHYLHYKFVAKTEEILKKLDEEQGSLPETIKSVILFGLGCGYQLQALMNEHNVNNLFICEPNRDFFYASLFAIDWAGILNKIDKSRGRLYINIGDDGSNLFKDLLRQFYVIGPYILNSTYFYQSYYNGILNQAIAQLREQLKVVISMGEYFDHAYYGIAHTREALKREYPFLKKKSGFAQQIVHQTVPVFLVGNGPSLDFSIETIKEHQDKAIIVSCGTSLQVLHRNGIVPDFHAEIEQNRSTFDWACRIGDFEYLKKITLISCNGVHPDTCDLYKDVFLAFKEGESSSVSTLQVLREENYQVLKFAFPTVTNFALNFFVNIGMKQVYLFGVDLGFSDKNHHHSMQSGYYKENGEEIYNYSEKSNVAIVVPGNFRRSVFTKYEFKVSRMLLEQSLAAEKIECYNCSDGAKINGAIPLRIEDVLVSSEPLDKQNCILSIKSDSFLSLKSHLFKYEYETKFSHQALLDELAVFSKLSDTEVQEMEQAEELIEHQKRLLFISYQHGRSLLFYFLYGTMNYVNSVLIKILHSACDERRCLDDFNMARRWWNSALVNICERLELKSMLLDVSASFAYHRYDLNVRLTSIGLKLTVVSNSERFVCVAKKLNESRRLGLDIDFFECDRAFSLLNGNSSELVVVYSNPSLDRHIEYSEVFSWDKKFHYVVFVNEMKPALDVCEIPNNVSLIYLPGCIDHPDGLIQGNEVFRFTIFCSYLNSFDDFRLIIPKAVVNNVKVANSHFVSIPKDTFYLYDFQDSICFSLNDPERVMMQAASGNRGDYIGRALSPSMLLLREESEESYVALKQQTLVSFPFLNKEDRLYVQ</sequence>
<feature type="coiled-coil region" evidence="1">
    <location>
        <begin position="2"/>
        <end position="29"/>
    </location>
</feature>
<dbReference type="Proteomes" id="UP001501757">
    <property type="component" value="Unassembled WGS sequence"/>
</dbReference>
<protein>
    <recommendedName>
        <fullName evidence="6">DUF115 domain-containing protein</fullName>
    </recommendedName>
</protein>
<keyword evidence="1" id="KW-0175">Coiled coil</keyword>
<name>A0ABN0XL14_9ALTE</name>